<keyword evidence="5" id="KW-1185">Reference proteome</keyword>
<dbReference type="Pfam" id="PF00098">
    <property type="entry name" value="zf-CCHC"/>
    <property type="match status" value="1"/>
</dbReference>
<evidence type="ECO:0000313" key="4">
    <source>
        <dbReference type="EMBL" id="CAG2203374.1"/>
    </source>
</evidence>
<dbReference type="InterPro" id="IPR001878">
    <property type="entry name" value="Znf_CCHC"/>
</dbReference>
<keyword evidence="1" id="KW-0862">Zinc</keyword>
<dbReference type="Proteomes" id="UP000683360">
    <property type="component" value="Unassembled WGS sequence"/>
</dbReference>
<evidence type="ECO:0000256" key="1">
    <source>
        <dbReference type="PROSITE-ProRule" id="PRU00047"/>
    </source>
</evidence>
<accession>A0A8S3R6M4</accession>
<dbReference type="OrthoDB" id="6153280at2759"/>
<feature type="region of interest" description="Disordered" evidence="2">
    <location>
        <begin position="108"/>
        <end position="154"/>
    </location>
</feature>
<gene>
    <name evidence="4" type="ORF">MEDL_17838</name>
</gene>
<feature type="domain" description="CCHC-type" evidence="3">
    <location>
        <begin position="162"/>
        <end position="178"/>
    </location>
</feature>
<dbReference type="Gene3D" id="4.10.60.10">
    <property type="entry name" value="Zinc finger, CCHC-type"/>
    <property type="match status" value="1"/>
</dbReference>
<feature type="compositionally biased region" description="Basic and acidic residues" evidence="2">
    <location>
        <begin position="125"/>
        <end position="135"/>
    </location>
</feature>
<name>A0A8S3R6M4_MYTED</name>
<dbReference type="AlphaFoldDB" id="A0A8S3R6M4"/>
<dbReference type="EMBL" id="CAJPWZ010000917">
    <property type="protein sequence ID" value="CAG2203374.1"/>
    <property type="molecule type" value="Genomic_DNA"/>
</dbReference>
<dbReference type="SMART" id="SM00343">
    <property type="entry name" value="ZnF_C2HC"/>
    <property type="match status" value="1"/>
</dbReference>
<dbReference type="SUPFAM" id="SSF57756">
    <property type="entry name" value="Retrovirus zinc finger-like domains"/>
    <property type="match status" value="1"/>
</dbReference>
<keyword evidence="1" id="KW-0863">Zinc-finger</keyword>
<evidence type="ECO:0000259" key="3">
    <source>
        <dbReference type="PROSITE" id="PS50158"/>
    </source>
</evidence>
<dbReference type="InterPro" id="IPR036875">
    <property type="entry name" value="Znf_CCHC_sf"/>
</dbReference>
<protein>
    <recommendedName>
        <fullName evidence="3">CCHC-type domain-containing protein</fullName>
    </recommendedName>
</protein>
<evidence type="ECO:0000313" key="5">
    <source>
        <dbReference type="Proteomes" id="UP000683360"/>
    </source>
</evidence>
<organism evidence="4 5">
    <name type="scientific">Mytilus edulis</name>
    <name type="common">Blue mussel</name>
    <dbReference type="NCBI Taxonomy" id="6550"/>
    <lineage>
        <taxon>Eukaryota</taxon>
        <taxon>Metazoa</taxon>
        <taxon>Spiralia</taxon>
        <taxon>Lophotrochozoa</taxon>
        <taxon>Mollusca</taxon>
        <taxon>Bivalvia</taxon>
        <taxon>Autobranchia</taxon>
        <taxon>Pteriomorphia</taxon>
        <taxon>Mytilida</taxon>
        <taxon>Mytiloidea</taxon>
        <taxon>Mytilidae</taxon>
        <taxon>Mytilinae</taxon>
        <taxon>Mytilus</taxon>
    </lineage>
</organism>
<comment type="caution">
    <text evidence="4">The sequence shown here is derived from an EMBL/GenBank/DDBJ whole genome shotgun (WGS) entry which is preliminary data.</text>
</comment>
<sequence>MDTGLDSPIREAIHCKRDHQNRGKNIKQLKVRKKRNRNSVSTLKVISKLTEARSLLDTPDVSLSKVVAAKDRISEGIDLIQERQKLIKLSDSSELRWHVVQENITNSIADDSEEEKRMNRAQSSFERKSKAEKAKKGPRPVRFPYNKDRTSDGKNSTYKPGRCFTCGNRGHWSDNCPQNKKTKISTLSLLSLNNDLGICTVDRFDTHYNSQCERFNSKVWCPGTEAEDAFTQFWGNDVNWLVPPPIVITKTLNKLEQDKA</sequence>
<dbReference type="GO" id="GO:0008270">
    <property type="term" value="F:zinc ion binding"/>
    <property type="evidence" value="ECO:0007669"/>
    <property type="project" value="UniProtKB-KW"/>
</dbReference>
<proteinExistence type="predicted"/>
<keyword evidence="1" id="KW-0479">Metal-binding</keyword>
<dbReference type="PROSITE" id="PS50158">
    <property type="entry name" value="ZF_CCHC"/>
    <property type="match status" value="1"/>
</dbReference>
<evidence type="ECO:0000256" key="2">
    <source>
        <dbReference type="SAM" id="MobiDB-lite"/>
    </source>
</evidence>
<dbReference type="GO" id="GO:0003676">
    <property type="term" value="F:nucleic acid binding"/>
    <property type="evidence" value="ECO:0007669"/>
    <property type="project" value="InterPro"/>
</dbReference>
<reference evidence="4" key="1">
    <citation type="submission" date="2021-03" db="EMBL/GenBank/DDBJ databases">
        <authorList>
            <person name="Bekaert M."/>
        </authorList>
    </citation>
    <scope>NUCLEOTIDE SEQUENCE</scope>
</reference>